<proteinExistence type="predicted"/>
<dbReference type="Proteomes" id="UP000233551">
    <property type="component" value="Unassembled WGS sequence"/>
</dbReference>
<dbReference type="EMBL" id="PGOL01000011">
    <property type="protein sequence ID" value="PKI79296.1"/>
    <property type="molecule type" value="Genomic_DNA"/>
</dbReference>
<name>A0A2I0LG27_PUNGR</name>
<dbReference type="AlphaFoldDB" id="A0A2I0LG27"/>
<keyword evidence="2" id="KW-1185">Reference proteome</keyword>
<reference evidence="1 2" key="1">
    <citation type="submission" date="2017-11" db="EMBL/GenBank/DDBJ databases">
        <title>De-novo sequencing of pomegranate (Punica granatum L.) genome.</title>
        <authorList>
            <person name="Akparov Z."/>
            <person name="Amiraslanov A."/>
            <person name="Hajiyeva S."/>
            <person name="Abbasov M."/>
            <person name="Kaur K."/>
            <person name="Hamwieh A."/>
            <person name="Solovyev V."/>
            <person name="Salamov A."/>
            <person name="Braich B."/>
            <person name="Kosarev P."/>
            <person name="Mahmoud A."/>
            <person name="Hajiyev E."/>
            <person name="Babayeva S."/>
            <person name="Izzatullayeva V."/>
            <person name="Mammadov A."/>
            <person name="Mammadov A."/>
            <person name="Sharifova S."/>
            <person name="Ojaghi J."/>
            <person name="Eynullazada K."/>
            <person name="Bayramov B."/>
            <person name="Abdulazimova A."/>
            <person name="Shahmuradov I."/>
        </authorList>
    </citation>
    <scope>NUCLEOTIDE SEQUENCE [LARGE SCALE GENOMIC DNA]</scope>
    <source>
        <strain evidence="2">cv. AG2017</strain>
        <tissue evidence="1">Leaf</tissue>
    </source>
</reference>
<accession>A0A2I0LG27</accession>
<evidence type="ECO:0000313" key="1">
    <source>
        <dbReference type="EMBL" id="PKI79296.1"/>
    </source>
</evidence>
<comment type="caution">
    <text evidence="1">The sequence shown here is derived from an EMBL/GenBank/DDBJ whole genome shotgun (WGS) entry which is preliminary data.</text>
</comment>
<evidence type="ECO:0000313" key="2">
    <source>
        <dbReference type="Proteomes" id="UP000233551"/>
    </source>
</evidence>
<protein>
    <submittedName>
        <fullName evidence="1">Uncharacterized protein</fullName>
    </submittedName>
</protein>
<organism evidence="1 2">
    <name type="scientific">Punica granatum</name>
    <name type="common">Pomegranate</name>
    <dbReference type="NCBI Taxonomy" id="22663"/>
    <lineage>
        <taxon>Eukaryota</taxon>
        <taxon>Viridiplantae</taxon>
        <taxon>Streptophyta</taxon>
        <taxon>Embryophyta</taxon>
        <taxon>Tracheophyta</taxon>
        <taxon>Spermatophyta</taxon>
        <taxon>Magnoliopsida</taxon>
        <taxon>eudicotyledons</taxon>
        <taxon>Gunneridae</taxon>
        <taxon>Pentapetalae</taxon>
        <taxon>rosids</taxon>
        <taxon>malvids</taxon>
        <taxon>Myrtales</taxon>
        <taxon>Lythraceae</taxon>
        <taxon>Punica</taxon>
    </lineage>
</organism>
<sequence>MGNVGPDCLGRASAGAEWAKRAAAGPSEWIANWAGLGWAGLGRRELGRLSYRWTGLGCCWTQAALLDTDRHELCPYGPKKNEPIRLMSSGETKEEQMRFGWLRAVREDRPEGESVELRVR</sequence>
<gene>
    <name evidence="1" type="ORF">CRG98_000310</name>
</gene>